<reference evidence="2 3" key="1">
    <citation type="journal article" date="2018" name="Biotechnol. Biofuels">
        <title>Integrative visual omics of the white-rot fungus Polyporus brumalis exposes the biotechnological potential of its oxidative enzymes for delignifying raw plant biomass.</title>
        <authorList>
            <person name="Miyauchi S."/>
            <person name="Rancon A."/>
            <person name="Drula E."/>
            <person name="Hage H."/>
            <person name="Chaduli D."/>
            <person name="Favel A."/>
            <person name="Grisel S."/>
            <person name="Henrissat B."/>
            <person name="Herpoel-Gimbert I."/>
            <person name="Ruiz-Duenas F.J."/>
            <person name="Chevret D."/>
            <person name="Hainaut M."/>
            <person name="Lin J."/>
            <person name="Wang M."/>
            <person name="Pangilinan J."/>
            <person name="Lipzen A."/>
            <person name="Lesage-Meessen L."/>
            <person name="Navarro D."/>
            <person name="Riley R."/>
            <person name="Grigoriev I.V."/>
            <person name="Zhou S."/>
            <person name="Raouche S."/>
            <person name="Rosso M.N."/>
        </authorList>
    </citation>
    <scope>NUCLEOTIDE SEQUENCE [LARGE SCALE GENOMIC DNA]</scope>
    <source>
        <strain evidence="2 3">BRFM 1820</strain>
    </source>
</reference>
<feature type="compositionally biased region" description="Basic and acidic residues" evidence="1">
    <location>
        <begin position="121"/>
        <end position="141"/>
    </location>
</feature>
<protein>
    <submittedName>
        <fullName evidence="2">Uncharacterized protein</fullName>
    </submittedName>
</protein>
<proteinExistence type="predicted"/>
<name>A0A371D1Q1_9APHY</name>
<evidence type="ECO:0000313" key="2">
    <source>
        <dbReference type="EMBL" id="RDX46399.1"/>
    </source>
</evidence>
<dbReference type="AlphaFoldDB" id="A0A371D1Q1"/>
<keyword evidence="3" id="KW-1185">Reference proteome</keyword>
<feature type="region of interest" description="Disordered" evidence="1">
    <location>
        <begin position="120"/>
        <end position="141"/>
    </location>
</feature>
<accession>A0A371D1Q1</accession>
<evidence type="ECO:0000256" key="1">
    <source>
        <dbReference type="SAM" id="MobiDB-lite"/>
    </source>
</evidence>
<gene>
    <name evidence="2" type="ORF">OH76DRAFT_1485474</name>
</gene>
<sequence>MSYTRRFVNAIYFNPHGELCIQCIPVQLFVMGRGLQVPNVGSMFYSAMPTDYLVVSIQRACKAFVVPFSVEGQAGDGYTANVLVFLTTTAFEGYTNCNLEDLSLARIAARFVVVTCCNKPPADRKSDKVLVHEPYHPRGTQ</sequence>
<evidence type="ECO:0000313" key="3">
    <source>
        <dbReference type="Proteomes" id="UP000256964"/>
    </source>
</evidence>
<dbReference type="OrthoDB" id="2761594at2759"/>
<dbReference type="EMBL" id="KZ857427">
    <property type="protein sequence ID" value="RDX46399.1"/>
    <property type="molecule type" value="Genomic_DNA"/>
</dbReference>
<dbReference type="Proteomes" id="UP000256964">
    <property type="component" value="Unassembled WGS sequence"/>
</dbReference>
<organism evidence="2 3">
    <name type="scientific">Lentinus brumalis</name>
    <dbReference type="NCBI Taxonomy" id="2498619"/>
    <lineage>
        <taxon>Eukaryota</taxon>
        <taxon>Fungi</taxon>
        <taxon>Dikarya</taxon>
        <taxon>Basidiomycota</taxon>
        <taxon>Agaricomycotina</taxon>
        <taxon>Agaricomycetes</taxon>
        <taxon>Polyporales</taxon>
        <taxon>Polyporaceae</taxon>
        <taxon>Lentinus</taxon>
    </lineage>
</organism>